<reference evidence="1" key="1">
    <citation type="submission" date="2021-03" db="EMBL/GenBank/DDBJ databases">
        <title>Streptomyces poriferae sp. nov., a novel marine sponge-derived Actinobacteria species with anti-MRSA activity.</title>
        <authorList>
            <person name="Sandoval-Powers M."/>
            <person name="Kralova S."/>
            <person name="Nguyen G.-S."/>
            <person name="Fawwal D."/>
            <person name="Degnes K."/>
            <person name="Klinkenberg G."/>
            <person name="Sletta H."/>
            <person name="Wentzel A."/>
            <person name="Liles M.R."/>
        </authorList>
    </citation>
    <scope>NUCLEOTIDE SEQUENCE</scope>
    <source>
        <strain evidence="1">DSM 41794</strain>
    </source>
</reference>
<dbReference type="NCBIfam" id="TIGR04268">
    <property type="entry name" value="FxSxx-COOH"/>
    <property type="match status" value="1"/>
</dbReference>
<evidence type="ECO:0000313" key="1">
    <source>
        <dbReference type="EMBL" id="MBO0514906.1"/>
    </source>
</evidence>
<dbReference type="InterPro" id="IPR026334">
    <property type="entry name" value="FxSxx-COOH"/>
</dbReference>
<protein>
    <submittedName>
        <fullName evidence="1">FXSXX-COOH protein</fullName>
    </submittedName>
</protein>
<dbReference type="EMBL" id="JAFLRJ010000243">
    <property type="protein sequence ID" value="MBO0514906.1"/>
    <property type="molecule type" value="Genomic_DNA"/>
</dbReference>
<dbReference type="Proteomes" id="UP000664167">
    <property type="component" value="Unassembled WGS sequence"/>
</dbReference>
<organism evidence="1 2">
    <name type="scientific">Streptomyces beijiangensis</name>
    <dbReference type="NCBI Taxonomy" id="163361"/>
    <lineage>
        <taxon>Bacteria</taxon>
        <taxon>Bacillati</taxon>
        <taxon>Actinomycetota</taxon>
        <taxon>Actinomycetes</taxon>
        <taxon>Kitasatosporales</taxon>
        <taxon>Streptomycetaceae</taxon>
        <taxon>Streptomyces</taxon>
    </lineage>
</organism>
<evidence type="ECO:0000313" key="2">
    <source>
        <dbReference type="Proteomes" id="UP000664167"/>
    </source>
</evidence>
<dbReference type="AlphaFoldDB" id="A0A939JG78"/>
<sequence length="38" mass="3970">MPLAEIDVRGAEAAQQLGRILPASTGRSLRASTFNSAL</sequence>
<proteinExistence type="predicted"/>
<comment type="caution">
    <text evidence="1">The sequence shown here is derived from an EMBL/GenBank/DDBJ whole genome shotgun (WGS) entry which is preliminary data.</text>
</comment>
<gene>
    <name evidence="1" type="primary">fxsA</name>
    <name evidence="1" type="ORF">J0695_24360</name>
</gene>
<name>A0A939JG78_9ACTN</name>
<keyword evidence="2" id="KW-1185">Reference proteome</keyword>
<accession>A0A939JG78</accession>